<evidence type="ECO:0000256" key="2">
    <source>
        <dbReference type="PROSITE-ProRule" id="PRU00047"/>
    </source>
</evidence>
<feature type="compositionally biased region" description="Gly residues" evidence="4">
    <location>
        <begin position="831"/>
        <end position="842"/>
    </location>
</feature>
<keyword evidence="1" id="KW-0378">Hydrolase</keyword>
<dbReference type="InterPro" id="IPR001969">
    <property type="entry name" value="Aspartic_peptidase_AS"/>
</dbReference>
<feature type="region of interest" description="Disordered" evidence="4">
    <location>
        <begin position="633"/>
        <end position="658"/>
    </location>
</feature>
<dbReference type="PROSITE" id="PS50158">
    <property type="entry name" value="ZF_CCHC"/>
    <property type="match status" value="1"/>
</dbReference>
<feature type="region of interest" description="Disordered" evidence="4">
    <location>
        <begin position="695"/>
        <end position="867"/>
    </location>
</feature>
<accession>A0A418C870</accession>
<dbReference type="VEuPathDB" id="FungiDB:H257_19152"/>
<feature type="compositionally biased region" description="Basic and acidic residues" evidence="4">
    <location>
        <begin position="1488"/>
        <end position="1505"/>
    </location>
</feature>
<feature type="compositionally biased region" description="Low complexity" evidence="4">
    <location>
        <begin position="1"/>
        <end position="10"/>
    </location>
</feature>
<feature type="compositionally biased region" description="Basic and acidic residues" evidence="4">
    <location>
        <begin position="2202"/>
        <end position="2214"/>
    </location>
</feature>
<dbReference type="GO" id="GO:0016460">
    <property type="term" value="C:myosin II complex"/>
    <property type="evidence" value="ECO:0007669"/>
    <property type="project" value="TreeGrafter"/>
</dbReference>
<feature type="compositionally biased region" description="Basic and acidic residues" evidence="4">
    <location>
        <begin position="2185"/>
        <end position="2194"/>
    </location>
</feature>
<sequence length="2368" mass="259528">MSTESSTETSKATRYSRRLAGQAPEVGSLERTSRTKTVAPADHEGSAGPSERKREADGSPNVSPPTDRTDTRSAPKKLAITSEDVMAPEDSGEDVEDADNDYQLCLTNPNPAPGSTSLVQEVTGSPGSWTPTLGDPVTPVVATLVVINGGVQELGRAYGDLMKTFEENQRVEAQRFLKQFNDARTRLLDDKETRLVGMAEELQRAVETHEARRQDDYQKALAYLRECYDRELELARSQAKTEATAVLHEEVKRLEDSWNARMEQITTRLNFDWEAQRSLILQEKHRELEAMARKHSDQVRVIQDESERVIRAARMESDHSREDAISRLHEDLRNTKRSHQEELTVLLGEAHREIDAKESAYEAREARRTQEISTLREEINLVTMELDAARSAQRRQEVLARANSTCHNCPVLQDAKDKLQADAQDLERRLQAALNRPDLPCGNCPVLQKANDGLQDSLRGLELRAQEAVLDQQRVARLLEDTRGSLQDAERRVRETHELLLLEREQHEKELDEHQESMRQLEHDVQEQFMSLGQPGSAPTEQERLQLDADRAALEREKASNQDVLARIEDGLARQETNMGLLSQTEEQLRRDRYSHEARVKHEFAELDRQKALLNVEKREWELRKQADRFRLNSFQAPYGNPTPTPSRKGSPSGKSSATFVTNPLMPAFFSVASTPRYGQEAPLIVQTLQHTEVMTETGDSRAPPTYPGGSFEPQPFAPPRTNTAANPDVTGRAAGSVGGLGANSVPYRTAGSSEHYPGGHYGGGYQPGQDGQRGADDSRHGRGSGLPGRQGPPSGYPGGDGYGGGGPGDDGPGRRRGGFPGDGRSSNPGYPGGGGPGDGGPPGDPYQPGSFRPPAAGATPAGRQALADARKYAPKLDSVNRPIALEHFLAKFDAILVDYGITERQLVSIFDDRLSQSGVPSVEDWWARRCRDRAQTSWQDARDAFRKEFIHKTESRKMSEITENSRRMKTETVREYAWRIADAARDAGLLADKAVIMMINGCDDIHVSNCLRGAAARPASIEASLEYLQDRDVDLDIRQDGTHAPSRPSGTTSAPGTPSRSARAASRTVAPTHELQEMKATLSQIRKEMSTMAAQQDSRQNDRFSTLHDVVAQIAVAPDQPMLRPGGPSGNTPVVPNISSDPDVETKTDSVVCGRCKILGHPRDVCPRTAYFCTTCRTRGHHPAECGLKQNGGSNAPGRGRPQGGRPKGSNSTCYSCGKLGHFSWGCPLNAKKLGSMPPQAVAALQAWFGDECSGNNVQDASAVTPDRSEREEEDCEDETGTAPEGPTELVLPLPSEERAVGGPDVKDVDSRNTHEDTKTILACRQDASTEDFVLAEGQGLPTRSGRKGFVLAQGQGLPTQSGCEDFVLAEGQGLPTRSGRTIAPDEADVGTEDAQLLPVSIGMKDGPRPDTSRTDREPGAQPRLASQPEGMTTHGVAVTLATTQEDQNEEESTHGVAVTLATTQEDLKEEYTNHGVVVPLAATQADKTEEGGMHQDEIDHSSRTEASLPGACRPSAAPPPSDVASDRAVLSPAPASTHPVEVPRTPRSRKAKQDDNFNSKPPVFTPGQVESIMRGDLEGLPDTRMVDIEERLYPVTAEDLNAQLQALKTRHRDVSHGEIAQVVLKALNRPLTADDRMLLEAPANIDDPERWLAWFTRALETCEEARTANRNFEGNRAGIVATTRWARMERKALGSANLPHSGPVPESVCAVLAGPEEATCRLPVAPTEPRHRVKFAGVASFTFLDLDTTARIPIIDLEATRLPASIWRTRRRTLRVRHNYLSLDLDPYQQASAARIRRLRLQRAELRRTSKNKAEESILAKREDANTIYSAPYDLPFASEDLDAFLEAVPGRQDAVLPKPNATMAGVVSSAEAPIIPVCVDGRSTTALVDTGASVTVISQDLWTNIGSPELSRPRTGLVSAENTPMPVLGVWKATVRLADQDVRFPVWVMRTTVTPCILGINILRRFGALVDTTNSLLRFWNTNQTIPFLTDEAGSPHLCATLHLRRDTSPGSDEPPDPCRPGPADDLSPFVAPLLTTSGLRLKARTRFMVRCRVDATIQDGCPVLIERHPTVDNVHVARSLNVLRDGCVWTQVQNPGDCVLAIPSGTLIGLVSMLPPMYASELDVTLASPSGQSGSPSTGTSTSQFIPQPIPEERRKVCSISRGVVGAVTRSIGKQSRTKTGRPEVPKEQEQPGQEDGEPSRKTPRTRAETPEQTIENQEGTRAQPEPLTNLPPYKDDTYVLPDRVLRAEQPKDPFVLAMKAYLECKALPLDAWLMRLDGDVAFTNSSSPVSRVLDKRQGVASEKDYLVEYADGSQQWVGRSRLADYGSFITDYENRVRERAGLPTLRRSPRLSALDEEAVVREF</sequence>
<dbReference type="VEuPathDB" id="FungiDB:H257_13396"/>
<dbReference type="SUPFAM" id="SSF50630">
    <property type="entry name" value="Acid proteases"/>
    <property type="match status" value="1"/>
</dbReference>
<keyword evidence="2" id="KW-0479">Metal-binding</keyword>
<dbReference type="EMBL" id="QUTB01003392">
    <property type="protein sequence ID" value="RHY68232.1"/>
    <property type="molecule type" value="Genomic_DNA"/>
</dbReference>
<dbReference type="VEuPathDB" id="FungiDB:H257_18525"/>
<feature type="region of interest" description="Disordered" evidence="4">
    <location>
        <begin position="1039"/>
        <end position="1076"/>
    </location>
</feature>
<feature type="region of interest" description="Disordered" evidence="4">
    <location>
        <begin position="2129"/>
        <end position="2240"/>
    </location>
</feature>
<feature type="region of interest" description="Disordered" evidence="4">
    <location>
        <begin position="1185"/>
        <end position="1210"/>
    </location>
</feature>
<dbReference type="InterPro" id="IPR001995">
    <property type="entry name" value="Peptidase_A2_cat"/>
</dbReference>
<feature type="compositionally biased region" description="Low complexity" evidence="4">
    <location>
        <begin position="1054"/>
        <end position="1073"/>
    </location>
</feature>
<proteinExistence type="predicted"/>
<dbReference type="InterPro" id="IPR021109">
    <property type="entry name" value="Peptidase_aspartic_dom_sf"/>
</dbReference>
<keyword evidence="2" id="KW-0862">Zinc</keyword>
<feature type="coiled-coil region" evidence="3">
    <location>
        <begin position="188"/>
        <end position="219"/>
    </location>
</feature>
<evidence type="ECO:0000256" key="4">
    <source>
        <dbReference type="SAM" id="MobiDB-lite"/>
    </source>
</evidence>
<gene>
    <name evidence="7" type="ORF">DYB34_005594</name>
</gene>
<evidence type="ECO:0008006" key="9">
    <source>
        <dbReference type="Google" id="ProtNLM"/>
    </source>
</evidence>
<dbReference type="PANTHER" id="PTHR45615">
    <property type="entry name" value="MYOSIN HEAVY CHAIN, NON-MUSCLE"/>
    <property type="match status" value="1"/>
</dbReference>
<feature type="compositionally biased region" description="Acidic residues" evidence="4">
    <location>
        <begin position="86"/>
        <end position="97"/>
    </location>
</feature>
<reference evidence="7 8" key="1">
    <citation type="submission" date="2018-08" db="EMBL/GenBank/DDBJ databases">
        <title>Aphanomyces genome sequencing and annotation.</title>
        <authorList>
            <person name="Minardi D."/>
            <person name="Oidtmann B."/>
            <person name="Van Der Giezen M."/>
            <person name="Studholme D.J."/>
        </authorList>
    </citation>
    <scope>NUCLEOTIDE SEQUENCE [LARGE SCALE GENOMIC DNA]</scope>
    <source>
        <strain evidence="7 8">Si</strain>
    </source>
</reference>
<evidence type="ECO:0000313" key="8">
    <source>
        <dbReference type="Proteomes" id="UP000283543"/>
    </source>
</evidence>
<feature type="region of interest" description="Disordered" evidence="4">
    <location>
        <begin position="1486"/>
        <end position="1569"/>
    </location>
</feature>
<feature type="compositionally biased region" description="Low complexity" evidence="4">
    <location>
        <begin position="847"/>
        <end position="867"/>
    </location>
</feature>
<dbReference type="GO" id="GO:0005737">
    <property type="term" value="C:cytoplasm"/>
    <property type="evidence" value="ECO:0007669"/>
    <property type="project" value="TreeGrafter"/>
</dbReference>
<evidence type="ECO:0000313" key="7">
    <source>
        <dbReference type="EMBL" id="RHY68232.1"/>
    </source>
</evidence>
<protein>
    <recommendedName>
        <fullName evidence="9">CCHC-type domain-containing protein</fullName>
    </recommendedName>
</protein>
<dbReference type="InterPro" id="IPR001878">
    <property type="entry name" value="Znf_CCHC"/>
</dbReference>
<feature type="compositionally biased region" description="Basic and acidic residues" evidence="4">
    <location>
        <begin position="1407"/>
        <end position="1420"/>
    </location>
</feature>
<feature type="compositionally biased region" description="Basic and acidic residues" evidence="4">
    <location>
        <begin position="41"/>
        <end position="57"/>
    </location>
</feature>
<feature type="region of interest" description="Disordered" evidence="4">
    <location>
        <begin position="110"/>
        <end position="131"/>
    </location>
</feature>
<dbReference type="InterPro" id="IPR036875">
    <property type="entry name" value="Znf_CCHC_sf"/>
</dbReference>
<dbReference type="Gene3D" id="2.40.70.10">
    <property type="entry name" value="Acid Proteases"/>
    <property type="match status" value="1"/>
</dbReference>
<dbReference type="Proteomes" id="UP000283543">
    <property type="component" value="Unassembled WGS sequence"/>
</dbReference>
<feature type="coiled-coil region" evidence="3">
    <location>
        <begin position="372"/>
        <end position="436"/>
    </location>
</feature>
<dbReference type="PANTHER" id="PTHR45615:SF40">
    <property type="entry name" value="MYOSIN HEAVY CHAIN, NON-MUSCLE"/>
    <property type="match status" value="1"/>
</dbReference>
<dbReference type="GO" id="GO:0000146">
    <property type="term" value="F:microfilament motor activity"/>
    <property type="evidence" value="ECO:0007669"/>
    <property type="project" value="TreeGrafter"/>
</dbReference>
<feature type="compositionally biased region" description="Low complexity" evidence="4">
    <location>
        <begin position="646"/>
        <end position="657"/>
    </location>
</feature>
<evidence type="ECO:0000259" key="6">
    <source>
        <dbReference type="PROSITE" id="PS50175"/>
    </source>
</evidence>
<feature type="compositionally biased region" description="Polar residues" evidence="4">
    <location>
        <begin position="2215"/>
        <end position="2225"/>
    </location>
</feature>
<name>A0A418C870_APHAT</name>
<evidence type="ECO:0000256" key="3">
    <source>
        <dbReference type="SAM" id="Coils"/>
    </source>
</evidence>
<evidence type="ECO:0000259" key="5">
    <source>
        <dbReference type="PROSITE" id="PS50158"/>
    </source>
</evidence>
<feature type="compositionally biased region" description="Gly residues" evidence="4">
    <location>
        <begin position="797"/>
        <end position="811"/>
    </location>
</feature>
<keyword evidence="2" id="KW-0863">Zinc-finger</keyword>
<feature type="domain" description="Peptidase A2" evidence="6">
    <location>
        <begin position="1887"/>
        <end position="1905"/>
    </location>
</feature>
<dbReference type="GO" id="GO:0003676">
    <property type="term" value="F:nucleic acid binding"/>
    <property type="evidence" value="ECO:0007669"/>
    <property type="project" value="InterPro"/>
</dbReference>
<feature type="compositionally biased region" description="Low complexity" evidence="4">
    <location>
        <begin position="2132"/>
        <end position="2148"/>
    </location>
</feature>
<dbReference type="SUPFAM" id="SSF57756">
    <property type="entry name" value="Retrovirus zinc finger-like domains"/>
    <property type="match status" value="1"/>
</dbReference>
<comment type="caution">
    <text evidence="7">The sequence shown here is derived from an EMBL/GenBank/DDBJ whole genome shotgun (WGS) entry which is preliminary data.</text>
</comment>
<feature type="region of interest" description="Disordered" evidence="4">
    <location>
        <begin position="1259"/>
        <end position="1291"/>
    </location>
</feature>
<organism evidence="7 8">
    <name type="scientific">Aphanomyces astaci</name>
    <name type="common">Crayfish plague agent</name>
    <dbReference type="NCBI Taxonomy" id="112090"/>
    <lineage>
        <taxon>Eukaryota</taxon>
        <taxon>Sar</taxon>
        <taxon>Stramenopiles</taxon>
        <taxon>Oomycota</taxon>
        <taxon>Saprolegniomycetes</taxon>
        <taxon>Saprolegniales</taxon>
        <taxon>Verrucalvaceae</taxon>
        <taxon>Aphanomyces</taxon>
    </lineage>
</organism>
<keyword evidence="3" id="KW-0175">Coiled coil</keyword>
<feature type="coiled-coil region" evidence="3">
    <location>
        <begin position="479"/>
        <end position="562"/>
    </location>
</feature>
<dbReference type="GO" id="GO:0008270">
    <property type="term" value="F:zinc ion binding"/>
    <property type="evidence" value="ECO:0007669"/>
    <property type="project" value="UniProtKB-KW"/>
</dbReference>
<dbReference type="PROSITE" id="PS00141">
    <property type="entry name" value="ASP_PROTEASE"/>
    <property type="match status" value="1"/>
</dbReference>
<feature type="region of interest" description="Disordered" evidence="4">
    <location>
        <begin position="1376"/>
        <end position="1463"/>
    </location>
</feature>
<dbReference type="Pfam" id="PF13975">
    <property type="entry name" value="gag-asp_proteas"/>
    <property type="match status" value="1"/>
</dbReference>
<dbReference type="GO" id="GO:0032982">
    <property type="term" value="C:myosin filament"/>
    <property type="evidence" value="ECO:0007669"/>
    <property type="project" value="TreeGrafter"/>
</dbReference>
<dbReference type="GO" id="GO:0051015">
    <property type="term" value="F:actin filament binding"/>
    <property type="evidence" value="ECO:0007669"/>
    <property type="project" value="TreeGrafter"/>
</dbReference>
<dbReference type="GO" id="GO:0004190">
    <property type="term" value="F:aspartic-type endopeptidase activity"/>
    <property type="evidence" value="ECO:0007669"/>
    <property type="project" value="InterPro"/>
</dbReference>
<dbReference type="SMART" id="SM00343">
    <property type="entry name" value="ZnF_C2HC"/>
    <property type="match status" value="2"/>
</dbReference>
<dbReference type="GO" id="GO:0006508">
    <property type="term" value="P:proteolysis"/>
    <property type="evidence" value="ECO:0007669"/>
    <property type="project" value="InterPro"/>
</dbReference>
<dbReference type="PROSITE" id="PS50175">
    <property type="entry name" value="ASP_PROT_RETROV"/>
    <property type="match status" value="1"/>
</dbReference>
<feature type="domain" description="CCHC-type" evidence="5">
    <location>
        <begin position="1215"/>
        <end position="1229"/>
    </location>
</feature>
<feature type="region of interest" description="Disordered" evidence="4">
    <location>
        <begin position="1"/>
        <end position="97"/>
    </location>
</feature>
<evidence type="ECO:0000256" key="1">
    <source>
        <dbReference type="ARBA" id="ARBA00022801"/>
    </source>
</evidence>